<name>A0A2J7ZWY4_9CHLO</name>
<feature type="non-terminal residue" evidence="2">
    <location>
        <position position="1"/>
    </location>
</feature>
<organism evidence="2 3">
    <name type="scientific">Tetrabaena socialis</name>
    <dbReference type="NCBI Taxonomy" id="47790"/>
    <lineage>
        <taxon>Eukaryota</taxon>
        <taxon>Viridiplantae</taxon>
        <taxon>Chlorophyta</taxon>
        <taxon>core chlorophytes</taxon>
        <taxon>Chlorophyceae</taxon>
        <taxon>CS clade</taxon>
        <taxon>Chlamydomonadales</taxon>
        <taxon>Tetrabaenaceae</taxon>
        <taxon>Tetrabaena</taxon>
    </lineage>
</organism>
<accession>A0A2J7ZWY4</accession>
<dbReference type="AlphaFoldDB" id="A0A2J7ZWY4"/>
<sequence>LAAFTALAVQEQKSPLGGNNWESSSGEDCLFQGLLGGLLSTNMMTNPVFQAALRLFPALGGIAGSLPAVATWFAARWDGAVRPLLNPLPARPSSSPSADPLELPPGPASQLLPASSSVSECSSSRDAPLLRTVTTPLASSSFFTALLGPMPSMGRAMRALPLAASWYASLWDTHVRPFMEVAMCRSSQPPRATTAAALAALRNVAMPVVRHMLATNTGVILSDALWRRYGFDTSTLDTYLAATHATDLVQLLQGLRPSSGSDYDYGSLTDLGLQQLLDALSLVYGLLTPDPRFTVAGMVLDVLSTLQHAAEGPNPEGAASRRRLQLGARAPDPGLEALFAMSGKERKAFTAFAASVAELRLSMSASMATLGLFTAPPARTKPSGRKPRQPPPRKSRPSRMRPPLSGVHV</sequence>
<evidence type="ECO:0000313" key="2">
    <source>
        <dbReference type="EMBL" id="PNH04762.1"/>
    </source>
</evidence>
<feature type="region of interest" description="Disordered" evidence="1">
    <location>
        <begin position="90"/>
        <end position="120"/>
    </location>
</feature>
<feature type="region of interest" description="Disordered" evidence="1">
    <location>
        <begin position="373"/>
        <end position="409"/>
    </location>
</feature>
<feature type="compositionally biased region" description="Low complexity" evidence="1">
    <location>
        <begin position="90"/>
        <end position="101"/>
    </location>
</feature>
<reference evidence="2 3" key="1">
    <citation type="journal article" date="2017" name="Mol. Biol. Evol.">
        <title>The 4-celled Tetrabaena socialis nuclear genome reveals the essential components for genetic control of cell number at the origin of multicellularity in the volvocine lineage.</title>
        <authorList>
            <person name="Featherston J."/>
            <person name="Arakaki Y."/>
            <person name="Hanschen E.R."/>
            <person name="Ferris P.J."/>
            <person name="Michod R.E."/>
            <person name="Olson B.J.S.C."/>
            <person name="Nozaki H."/>
            <person name="Durand P.M."/>
        </authorList>
    </citation>
    <scope>NUCLEOTIDE SEQUENCE [LARGE SCALE GENOMIC DNA]</scope>
    <source>
        <strain evidence="2 3">NIES-571</strain>
    </source>
</reference>
<dbReference type="EMBL" id="PGGS01000362">
    <property type="protein sequence ID" value="PNH04762.1"/>
    <property type="molecule type" value="Genomic_DNA"/>
</dbReference>
<feature type="compositionally biased region" description="Basic residues" evidence="1">
    <location>
        <begin position="382"/>
        <end position="399"/>
    </location>
</feature>
<dbReference type="OrthoDB" id="552111at2759"/>
<evidence type="ECO:0000256" key="1">
    <source>
        <dbReference type="SAM" id="MobiDB-lite"/>
    </source>
</evidence>
<gene>
    <name evidence="2" type="ORF">TSOC_009067</name>
</gene>
<dbReference type="Proteomes" id="UP000236333">
    <property type="component" value="Unassembled WGS sequence"/>
</dbReference>
<comment type="caution">
    <text evidence="2">The sequence shown here is derived from an EMBL/GenBank/DDBJ whole genome shotgun (WGS) entry which is preliminary data.</text>
</comment>
<evidence type="ECO:0000313" key="3">
    <source>
        <dbReference type="Proteomes" id="UP000236333"/>
    </source>
</evidence>
<protein>
    <submittedName>
        <fullName evidence="2">Uncharacterized protein</fullName>
    </submittedName>
</protein>
<proteinExistence type="predicted"/>
<keyword evidence="3" id="KW-1185">Reference proteome</keyword>